<sequence length="406" mass="46135">MILSVNSPPELDLALSDLIWSGVFDYEALLNLQFRLTSISLLHHTFKASDNESMSPDISLITVRNSGFIGKMRLQYRQHCIVDTHPDSTHTLRLDRPFQELKDFAIGLDMESMDSMEHSHIPYVILLVRAMERFKTAGHVEVTYDNLDAFKETLLMERRALDEENFEEAESQAFRSRNFWLLIHALKQYTLLPQSEGLLPISASLPDMKASTTDYVHLQNLYKNKANADLRTFKDCVKTTLSSVGLDDDAIDDEETSNFVKNCHSLQCIDGRSLKQEYETDVKQTLIADELSNGMHMNYYLGFKACERYYIQNQRWPASDDEGTTILTTILPPLLREVADLEDSELSENAIREIVRGGFGCLPTTSAFIGGIVAQEAIKLITAQYVPLDNTCIIDLVKSSLEKFRL</sequence>
<gene>
    <name evidence="1" type="ORF">QFC19_001988</name>
</gene>
<keyword evidence="2" id="KW-1185">Reference proteome</keyword>
<evidence type="ECO:0000313" key="2">
    <source>
        <dbReference type="Proteomes" id="UP001241377"/>
    </source>
</evidence>
<evidence type="ECO:0000313" key="1">
    <source>
        <dbReference type="EMBL" id="KAJ9109758.1"/>
    </source>
</evidence>
<comment type="caution">
    <text evidence="1">The sequence shown here is derived from an EMBL/GenBank/DDBJ whole genome shotgun (WGS) entry which is preliminary data.</text>
</comment>
<protein>
    <submittedName>
        <fullName evidence="1">Uncharacterized protein</fullName>
    </submittedName>
</protein>
<organism evidence="1 2">
    <name type="scientific">Naganishia cerealis</name>
    <dbReference type="NCBI Taxonomy" id="610337"/>
    <lineage>
        <taxon>Eukaryota</taxon>
        <taxon>Fungi</taxon>
        <taxon>Dikarya</taxon>
        <taxon>Basidiomycota</taxon>
        <taxon>Agaricomycotina</taxon>
        <taxon>Tremellomycetes</taxon>
        <taxon>Filobasidiales</taxon>
        <taxon>Filobasidiaceae</taxon>
        <taxon>Naganishia</taxon>
    </lineage>
</organism>
<dbReference type="EMBL" id="JASBWR010000016">
    <property type="protein sequence ID" value="KAJ9109758.1"/>
    <property type="molecule type" value="Genomic_DNA"/>
</dbReference>
<dbReference type="Proteomes" id="UP001241377">
    <property type="component" value="Unassembled WGS sequence"/>
</dbReference>
<accession>A0ACC2WEC7</accession>
<name>A0ACC2WEC7_9TREE</name>
<reference evidence="1" key="1">
    <citation type="submission" date="2023-04" db="EMBL/GenBank/DDBJ databases">
        <title>Draft Genome sequencing of Naganishia species isolated from polar environments using Oxford Nanopore Technology.</title>
        <authorList>
            <person name="Leo P."/>
            <person name="Venkateswaran K."/>
        </authorList>
    </citation>
    <scope>NUCLEOTIDE SEQUENCE</scope>
    <source>
        <strain evidence="1">MNA-CCFEE 5261</strain>
    </source>
</reference>
<proteinExistence type="predicted"/>